<comment type="similarity">
    <text evidence="1 2">Belongs to the glycosyl hydrolase 35 family.</text>
</comment>
<keyword evidence="5" id="KW-1185">Reference proteome</keyword>
<evidence type="ECO:0000313" key="4">
    <source>
        <dbReference type="EMBL" id="MDQ7876543.1"/>
    </source>
</evidence>
<keyword evidence="4" id="KW-0326">Glycosidase</keyword>
<dbReference type="SUPFAM" id="SSF51445">
    <property type="entry name" value="(Trans)glycosidases"/>
    <property type="match status" value="1"/>
</dbReference>
<dbReference type="EC" id="3.2.1.23" evidence="4"/>
<dbReference type="RefSeq" id="WP_308865944.1">
    <property type="nucleotide sequence ID" value="NZ_JAVFWO010000001.1"/>
</dbReference>
<organism evidence="4 5">
    <name type="scientific">Microbacterium psychrotolerans</name>
    <dbReference type="NCBI Taxonomy" id="3068321"/>
    <lineage>
        <taxon>Bacteria</taxon>
        <taxon>Bacillati</taxon>
        <taxon>Actinomycetota</taxon>
        <taxon>Actinomycetes</taxon>
        <taxon>Micrococcales</taxon>
        <taxon>Microbacteriaceae</taxon>
        <taxon>Microbacterium</taxon>
    </lineage>
</organism>
<evidence type="ECO:0000256" key="1">
    <source>
        <dbReference type="ARBA" id="ARBA00009809"/>
    </source>
</evidence>
<reference evidence="4 5" key="1">
    <citation type="submission" date="2023-08" db="EMBL/GenBank/DDBJ databases">
        <title>Microbacterium psychrotolerans sp. nov., a psychrotolerant bacterium isolated from soil in Heilongjiang Province, China.</title>
        <authorList>
            <person name="An P."/>
            <person name="Zhao D."/>
            <person name="Xiang H."/>
        </authorList>
    </citation>
    <scope>NUCLEOTIDE SEQUENCE [LARGE SCALE GENOMIC DNA]</scope>
    <source>
        <strain evidence="4 5">QXD-8</strain>
    </source>
</reference>
<dbReference type="InterPro" id="IPR017853">
    <property type="entry name" value="GH"/>
</dbReference>
<dbReference type="PANTHER" id="PTHR23421">
    <property type="entry name" value="BETA-GALACTOSIDASE RELATED"/>
    <property type="match status" value="1"/>
</dbReference>
<dbReference type="Pfam" id="PF01301">
    <property type="entry name" value="Glyco_hydro_35"/>
    <property type="match status" value="1"/>
</dbReference>
<dbReference type="PRINTS" id="PR00742">
    <property type="entry name" value="GLHYDRLASE35"/>
</dbReference>
<dbReference type="EMBL" id="JAVFWO010000001">
    <property type="protein sequence ID" value="MDQ7876543.1"/>
    <property type="molecule type" value="Genomic_DNA"/>
</dbReference>
<dbReference type="GO" id="GO:0004565">
    <property type="term" value="F:beta-galactosidase activity"/>
    <property type="evidence" value="ECO:0007669"/>
    <property type="project" value="UniProtKB-EC"/>
</dbReference>
<comment type="caution">
    <text evidence="4">The sequence shown here is derived from an EMBL/GenBank/DDBJ whole genome shotgun (WGS) entry which is preliminary data.</text>
</comment>
<keyword evidence="4" id="KW-0378">Hydrolase</keyword>
<dbReference type="InterPro" id="IPR001944">
    <property type="entry name" value="Glycoside_Hdrlase_35"/>
</dbReference>
<dbReference type="InterPro" id="IPR031330">
    <property type="entry name" value="Gly_Hdrlase_35_cat"/>
</dbReference>
<gene>
    <name evidence="4" type="ORF">Q9R08_00995</name>
</gene>
<evidence type="ECO:0000313" key="5">
    <source>
        <dbReference type="Proteomes" id="UP001235133"/>
    </source>
</evidence>
<name>A0ABU0YXQ4_9MICO</name>
<accession>A0ABU0YXQ4</accession>
<sequence length="761" mass="82203">MPDTLIQFRAEAAGITPTALEQWGATDPTGRRLSANTYHLTLDDKPFPAVSGELILQRYPADEWRDALLTMRDAGCTVVSSYLFWGLVEPRAGEFDFTGSNDIRRFAELCAELGLLFAPRIGPFDNSEYLLGGLPPWLYGMPLVERSNDPLYLERVRLYFEKVAEQLRGLYWSDGGPIVIVQLENELSHAPNDWRTLFGYTATDHRGPEDGAAFGAHMSALRETAIEAGITPPFFAMTAWGLPDDVRSEDFLPTYGAYMDLHPQPGGNHVLTTFQAGEYPYRGQRPTAFCELGTGSPARADYRSMTAAGSVVTTAITRFASVESLFLGYYLYHGGTNPVRGDGFGWTTKGPDFPLRSYDFWAPVSEFGERRESFHRLLPLNLFVREFGADLAPTQVVEPQHPVIDPEDDRLRTILRADHGTGFLFYANYGNNVPLPDREDAGFEVALADGTVAFPRRSALSIASGAVGILPIGLSLGAGLTLVSATAQPLARLGGDGAPVVVFHADDQGDVEFTIAGVTTDEVTGAERVFAESDGVTVVVAVADGAEFQVRGPAGTATIVVIPTTHAESSALVPTASGTRLLTTDAEVGRVDDTVVLSRILPIGTAPSAALIRRPGVGDDLSATLPATVAEPPITVTSLSEGRALLTASDPAADLEELWLDVAYSGDIVRLFDAATGLLVGDDFSRGIPWRVKLGRFTDQLRGAGLQLRVEPISTRVEVPNDEGILLDHAERPVGDARIDDLAFLQRVSRAVPIGDLFPER</sequence>
<evidence type="ECO:0000256" key="2">
    <source>
        <dbReference type="RuleBase" id="RU003679"/>
    </source>
</evidence>
<proteinExistence type="inferred from homology"/>
<evidence type="ECO:0000259" key="3">
    <source>
        <dbReference type="Pfam" id="PF01301"/>
    </source>
</evidence>
<dbReference type="Proteomes" id="UP001235133">
    <property type="component" value="Unassembled WGS sequence"/>
</dbReference>
<dbReference type="Gene3D" id="3.20.20.80">
    <property type="entry name" value="Glycosidases"/>
    <property type="match status" value="1"/>
</dbReference>
<feature type="domain" description="Glycoside hydrolase 35 catalytic" evidence="3">
    <location>
        <begin position="40"/>
        <end position="377"/>
    </location>
</feature>
<protein>
    <submittedName>
        <fullName evidence="4">Beta-galactosidase</fullName>
        <ecNumber evidence="4">3.2.1.23</ecNumber>
    </submittedName>
</protein>